<dbReference type="PANTHER" id="PTHR43884:SF20">
    <property type="entry name" value="ACYL-COA DEHYDROGENASE FADE28"/>
    <property type="match status" value="1"/>
</dbReference>
<keyword evidence="2" id="KW-0285">Flavoprotein</keyword>
<evidence type="ECO:0000313" key="6">
    <source>
        <dbReference type="EMBL" id="GAG37544.1"/>
    </source>
</evidence>
<proteinExistence type="inferred from homology"/>
<evidence type="ECO:0000256" key="3">
    <source>
        <dbReference type="ARBA" id="ARBA00022827"/>
    </source>
</evidence>
<reference evidence="6" key="1">
    <citation type="journal article" date="2014" name="Front. Microbiol.">
        <title>High frequency of phylogenetically diverse reductive dehalogenase-homologous genes in deep subseafloor sedimentary metagenomes.</title>
        <authorList>
            <person name="Kawai M."/>
            <person name="Futagami T."/>
            <person name="Toyoda A."/>
            <person name="Takaki Y."/>
            <person name="Nishi S."/>
            <person name="Hori S."/>
            <person name="Arai W."/>
            <person name="Tsubouchi T."/>
            <person name="Morono Y."/>
            <person name="Uchiyama I."/>
            <person name="Ito T."/>
            <person name="Fujiyama A."/>
            <person name="Inagaki F."/>
            <person name="Takami H."/>
        </authorList>
    </citation>
    <scope>NUCLEOTIDE SEQUENCE</scope>
    <source>
        <strain evidence="6">Expedition CK06-06</strain>
    </source>
</reference>
<dbReference type="CDD" id="cd00567">
    <property type="entry name" value="ACAD"/>
    <property type="match status" value="1"/>
</dbReference>
<dbReference type="GO" id="GO:0003995">
    <property type="term" value="F:acyl-CoA dehydrogenase activity"/>
    <property type="evidence" value="ECO:0007669"/>
    <property type="project" value="TreeGrafter"/>
</dbReference>
<comment type="caution">
    <text evidence="6">The sequence shown here is derived from an EMBL/GenBank/DDBJ whole genome shotgun (WGS) entry which is preliminary data.</text>
</comment>
<dbReference type="AlphaFoldDB" id="X0X2W6"/>
<feature type="non-terminal residue" evidence="6">
    <location>
        <position position="248"/>
    </location>
</feature>
<dbReference type="InterPro" id="IPR009100">
    <property type="entry name" value="AcylCoA_DH/oxidase_NM_dom_sf"/>
</dbReference>
<dbReference type="Gene3D" id="1.20.140.10">
    <property type="entry name" value="Butyryl-CoA Dehydrogenase, subunit A, domain 3"/>
    <property type="match status" value="1"/>
</dbReference>
<sequence length="248" mass="27416">FGSQEQKQIILPAIASGRMILTLAIYEPDLNLSEEAMQTRAVKSDHGWLIFGEKLLVSDLQAADKVLCIARTENGVTVFIIDANDAHLKGKAIPSLSGDKQWDITFQSLAVNQDDILGVEGDGWDIARNMLRWGACLLSAYMSGAADRVVKITSDYAKEREQFGKPINKFQAIKHKMADMMVEVAGAQLLTYEAAWQIGQGLNSDFTVAAAKAWSGMAFHRVAEEGMRVFASIGYAKECDMQLYYRRA</sequence>
<protein>
    <recommendedName>
        <fullName evidence="5">Acyl-CoA dehydrogenase/oxidase C-terminal domain-containing protein</fullName>
    </recommendedName>
</protein>
<accession>X0X2W6</accession>
<dbReference type="InterPro" id="IPR046373">
    <property type="entry name" value="Acyl-CoA_Oxase/DH_mid-dom_sf"/>
</dbReference>
<comment type="similarity">
    <text evidence="1">Belongs to the acyl-CoA dehydrogenase family.</text>
</comment>
<evidence type="ECO:0000256" key="4">
    <source>
        <dbReference type="ARBA" id="ARBA00023002"/>
    </source>
</evidence>
<dbReference type="Pfam" id="PF00441">
    <property type="entry name" value="Acyl-CoA_dh_1"/>
    <property type="match status" value="1"/>
</dbReference>
<dbReference type="Gene3D" id="2.40.110.10">
    <property type="entry name" value="Butyryl-CoA Dehydrogenase, subunit A, domain 2"/>
    <property type="match status" value="1"/>
</dbReference>
<keyword evidence="3" id="KW-0274">FAD</keyword>
<dbReference type="EMBL" id="BARS01045877">
    <property type="protein sequence ID" value="GAG37544.1"/>
    <property type="molecule type" value="Genomic_DNA"/>
</dbReference>
<evidence type="ECO:0000256" key="1">
    <source>
        <dbReference type="ARBA" id="ARBA00009347"/>
    </source>
</evidence>
<dbReference type="SUPFAM" id="SSF47203">
    <property type="entry name" value="Acyl-CoA dehydrogenase C-terminal domain-like"/>
    <property type="match status" value="1"/>
</dbReference>
<keyword evidence="4" id="KW-0560">Oxidoreductase</keyword>
<gene>
    <name evidence="6" type="ORF">S01H1_69134</name>
</gene>
<feature type="non-terminal residue" evidence="6">
    <location>
        <position position="1"/>
    </location>
</feature>
<dbReference type="InterPro" id="IPR009075">
    <property type="entry name" value="AcylCo_DH/oxidase_C"/>
</dbReference>
<dbReference type="SUPFAM" id="SSF56645">
    <property type="entry name" value="Acyl-CoA dehydrogenase NM domain-like"/>
    <property type="match status" value="1"/>
</dbReference>
<evidence type="ECO:0000256" key="2">
    <source>
        <dbReference type="ARBA" id="ARBA00022630"/>
    </source>
</evidence>
<organism evidence="6">
    <name type="scientific">marine sediment metagenome</name>
    <dbReference type="NCBI Taxonomy" id="412755"/>
    <lineage>
        <taxon>unclassified sequences</taxon>
        <taxon>metagenomes</taxon>
        <taxon>ecological metagenomes</taxon>
    </lineage>
</organism>
<name>X0X2W6_9ZZZZ</name>
<feature type="domain" description="Acyl-CoA dehydrogenase/oxidase C-terminal" evidence="5">
    <location>
        <begin position="121"/>
        <end position="248"/>
    </location>
</feature>
<dbReference type="PANTHER" id="PTHR43884">
    <property type="entry name" value="ACYL-COA DEHYDROGENASE"/>
    <property type="match status" value="1"/>
</dbReference>
<evidence type="ECO:0000259" key="5">
    <source>
        <dbReference type="Pfam" id="PF00441"/>
    </source>
</evidence>
<dbReference type="InterPro" id="IPR036250">
    <property type="entry name" value="AcylCo_DH-like_C"/>
</dbReference>